<dbReference type="EMBL" id="CM055098">
    <property type="protein sequence ID" value="KAJ7549366.1"/>
    <property type="molecule type" value="Genomic_DNA"/>
</dbReference>
<organism evidence="1 2">
    <name type="scientific">Diphasiastrum complanatum</name>
    <name type="common">Issler's clubmoss</name>
    <name type="synonym">Lycopodium complanatum</name>
    <dbReference type="NCBI Taxonomy" id="34168"/>
    <lineage>
        <taxon>Eukaryota</taxon>
        <taxon>Viridiplantae</taxon>
        <taxon>Streptophyta</taxon>
        <taxon>Embryophyta</taxon>
        <taxon>Tracheophyta</taxon>
        <taxon>Lycopodiopsida</taxon>
        <taxon>Lycopodiales</taxon>
        <taxon>Lycopodiaceae</taxon>
        <taxon>Lycopodioideae</taxon>
        <taxon>Diphasiastrum</taxon>
    </lineage>
</organism>
<comment type="caution">
    <text evidence="1">The sequence shown here is derived from an EMBL/GenBank/DDBJ whole genome shotgun (WGS) entry which is preliminary data.</text>
</comment>
<protein>
    <submittedName>
        <fullName evidence="1">Uncharacterized protein</fullName>
    </submittedName>
</protein>
<gene>
    <name evidence="1" type="ORF">O6H91_07G050500</name>
</gene>
<dbReference type="Proteomes" id="UP001162992">
    <property type="component" value="Chromosome 7"/>
</dbReference>
<reference evidence="2" key="1">
    <citation type="journal article" date="2024" name="Proc. Natl. Acad. Sci. U.S.A.">
        <title>Extraordinary preservation of gene collinearity over three hundred million years revealed in homosporous lycophytes.</title>
        <authorList>
            <person name="Li C."/>
            <person name="Wickell D."/>
            <person name="Kuo L.Y."/>
            <person name="Chen X."/>
            <person name="Nie B."/>
            <person name="Liao X."/>
            <person name="Peng D."/>
            <person name="Ji J."/>
            <person name="Jenkins J."/>
            <person name="Williams M."/>
            <person name="Shu S."/>
            <person name="Plott C."/>
            <person name="Barry K."/>
            <person name="Rajasekar S."/>
            <person name="Grimwood J."/>
            <person name="Han X."/>
            <person name="Sun S."/>
            <person name="Hou Z."/>
            <person name="He W."/>
            <person name="Dai G."/>
            <person name="Sun C."/>
            <person name="Schmutz J."/>
            <person name="Leebens-Mack J.H."/>
            <person name="Li F.W."/>
            <person name="Wang L."/>
        </authorList>
    </citation>
    <scope>NUCLEOTIDE SEQUENCE [LARGE SCALE GENOMIC DNA]</scope>
    <source>
        <strain evidence="2">cv. PW_Plant_1</strain>
    </source>
</reference>
<name>A0ACC2D502_DIPCM</name>
<keyword evidence="2" id="KW-1185">Reference proteome</keyword>
<accession>A0ACC2D502</accession>
<sequence>MGVAERRWRSTKQNRLSSLFEFPGACSNYQEPAATAAAAAPAPSQILPLSFTPPRRGKFHHFPPHYDASISSRRSNLPQRSYSFPVISSSSMYLGPNSPALDRNIFRQQQEQEQGEIVEVRDAFQTRRSTSLRELFRAERLHFSPTDDDFLSAKADFSSDVNKSSPISDTALTTRSSSSSHSTLQELLNSETEKSPRFRFKHRGSRKRSWKLSVQSFRAKYKQKQAQEDANSEKQDSPKLKKPLSSKADDKLEKQQMPNLQKSSSQARKSAPISRDSGWGKLEVKGASTKPVPPPQLMDSFSSFARSGSTRSTLARQVSTSSTHEQYYISRRTAGVRLRKRTFMPYRQQLISFFCCVPDKSHVIH</sequence>
<evidence type="ECO:0000313" key="2">
    <source>
        <dbReference type="Proteomes" id="UP001162992"/>
    </source>
</evidence>
<evidence type="ECO:0000313" key="1">
    <source>
        <dbReference type="EMBL" id="KAJ7549366.1"/>
    </source>
</evidence>
<proteinExistence type="predicted"/>